<sequence length="264" mass="28543">MPEINVGRIGLTPITWTDYVGTAKNGDDIFSDGPEDIYKFSIDNQGRNINLTLRDIASGQNATLQLYRDVNGNGRWDATDQAQGLLASSGNPGNSDESINYRGAATGGTYFARVYNYGSGTTYHLDLSGTLSNGSSYDRASNLLPKEVAVGRLVSDRSFNSSVSDANTTNTYAFSVSAPLFQRTKVDFILNGLSNNADMRLVRDSNNNRIVDRGEVIASSMAGGISAEKISASLSSGNYYFQVYQFSGNTNYNLTMDHKGTSFS</sequence>
<proteinExistence type="predicted"/>
<organism evidence="2">
    <name type="scientific">Leptolyngbya sp. NK1-12</name>
    <dbReference type="NCBI Taxonomy" id="2547451"/>
    <lineage>
        <taxon>Bacteria</taxon>
        <taxon>Bacillati</taxon>
        <taxon>Cyanobacteriota</taxon>
        <taxon>Cyanophyceae</taxon>
        <taxon>Leptolyngbyales</taxon>
        <taxon>Leptolyngbyaceae</taxon>
        <taxon>Leptolyngbya group</taxon>
        <taxon>Leptolyngbya</taxon>
    </lineage>
</organism>
<reference evidence="2" key="1">
    <citation type="submission" date="2020-05" db="EMBL/GenBank/DDBJ databases">
        <authorList>
            <person name="Zhu T."/>
            <person name="Keshari N."/>
            <person name="Lu X."/>
        </authorList>
    </citation>
    <scope>NUCLEOTIDE SEQUENCE</scope>
    <source>
        <strain evidence="2">NK1-12</strain>
    </source>
</reference>
<dbReference type="SUPFAM" id="SSF89260">
    <property type="entry name" value="Collagen-binding domain"/>
    <property type="match status" value="2"/>
</dbReference>
<dbReference type="EMBL" id="CP053586">
    <property type="protein sequence ID" value="WNZ22491.1"/>
    <property type="molecule type" value="Genomic_DNA"/>
</dbReference>
<dbReference type="InterPro" id="IPR007280">
    <property type="entry name" value="Peptidase_C_arc/bac"/>
</dbReference>
<dbReference type="AlphaFoldDB" id="A0AA96WHN2"/>
<dbReference type="RefSeq" id="WP_316433945.1">
    <property type="nucleotide sequence ID" value="NZ_CP053586.1"/>
</dbReference>
<feature type="domain" description="Peptidase C-terminal archaeal/bacterial" evidence="1">
    <location>
        <begin position="169"/>
        <end position="245"/>
    </location>
</feature>
<gene>
    <name evidence="2" type="ORF">HJG54_06185</name>
</gene>
<dbReference type="Pfam" id="PF04151">
    <property type="entry name" value="PPC"/>
    <property type="match status" value="1"/>
</dbReference>
<name>A0AA96WHN2_9CYAN</name>
<dbReference type="Gene3D" id="2.60.120.380">
    <property type="match status" value="2"/>
</dbReference>
<protein>
    <submittedName>
        <fullName evidence="2">Peptidase</fullName>
    </submittedName>
</protein>
<evidence type="ECO:0000313" key="2">
    <source>
        <dbReference type="EMBL" id="WNZ22491.1"/>
    </source>
</evidence>
<evidence type="ECO:0000259" key="1">
    <source>
        <dbReference type="Pfam" id="PF04151"/>
    </source>
</evidence>
<accession>A0AA96WHN2</accession>